<protein>
    <submittedName>
        <fullName evidence="1">Uncharacterized protein</fullName>
    </submittedName>
</protein>
<dbReference type="AlphaFoldDB" id="F4XMK9"/>
<keyword evidence="2" id="KW-1185">Reference proteome</keyword>
<organism evidence="1 2">
    <name type="scientific">Moorena producens 3L</name>
    <dbReference type="NCBI Taxonomy" id="489825"/>
    <lineage>
        <taxon>Bacteria</taxon>
        <taxon>Bacillati</taxon>
        <taxon>Cyanobacteriota</taxon>
        <taxon>Cyanophyceae</taxon>
        <taxon>Coleofasciculales</taxon>
        <taxon>Coleofasciculaceae</taxon>
        <taxon>Moorena</taxon>
    </lineage>
</organism>
<proteinExistence type="predicted"/>
<dbReference type="HOGENOM" id="CLU_3185944_0_0_3"/>
<name>F4XMK9_9CYAN</name>
<accession>F4XMK9</accession>
<gene>
    <name evidence="1" type="ORF">LYNGBM3L_22320</name>
</gene>
<sequence length="46" mass="4952">MLMLTAAQEPTKGNKLPLELVTMGMVAQIVAEGFDHHGLTRLSVDS</sequence>
<dbReference type="EMBL" id="GL890840">
    <property type="protein sequence ID" value="EGJ33918.1"/>
    <property type="molecule type" value="Genomic_DNA"/>
</dbReference>
<evidence type="ECO:0000313" key="2">
    <source>
        <dbReference type="Proteomes" id="UP000003959"/>
    </source>
</evidence>
<evidence type="ECO:0000313" key="1">
    <source>
        <dbReference type="EMBL" id="EGJ33918.1"/>
    </source>
</evidence>
<dbReference type="Proteomes" id="UP000003959">
    <property type="component" value="Unassembled WGS sequence"/>
</dbReference>
<reference evidence="2" key="1">
    <citation type="journal article" date="2011" name="Proc. Natl. Acad. Sci. U.S.A.">
        <title>Genomic insights into the physiology and ecology of the marine filamentous cyanobacterium Lyngbya majuscula.</title>
        <authorList>
            <person name="Jones A.C."/>
            <person name="Monroe E.A."/>
            <person name="Podell S."/>
            <person name="Hess W.R."/>
            <person name="Klages S."/>
            <person name="Esquenazi E."/>
            <person name="Niessen S."/>
            <person name="Hoover H."/>
            <person name="Rothmann M."/>
            <person name="Lasken R.S."/>
            <person name="Yates J.R.III."/>
            <person name="Reinhardt R."/>
            <person name="Kube M."/>
            <person name="Burkart M.D."/>
            <person name="Allen E.E."/>
            <person name="Dorrestein P.C."/>
            <person name="Gerwick W.H."/>
            <person name="Gerwick L."/>
        </authorList>
    </citation>
    <scope>NUCLEOTIDE SEQUENCE [LARGE SCALE GENOMIC DNA]</scope>
    <source>
        <strain evidence="2">3L</strain>
    </source>
</reference>